<comment type="caution">
    <text evidence="2">The sequence shown here is derived from an EMBL/GenBank/DDBJ whole genome shotgun (WGS) entry which is preliminary data.</text>
</comment>
<keyword evidence="3" id="KW-1185">Reference proteome</keyword>
<gene>
    <name evidence="2" type="ORF">VTL71DRAFT_12740</name>
</gene>
<feature type="compositionally biased region" description="Polar residues" evidence="1">
    <location>
        <begin position="1"/>
        <end position="20"/>
    </location>
</feature>
<feature type="region of interest" description="Disordered" evidence="1">
    <location>
        <begin position="1"/>
        <end position="91"/>
    </location>
</feature>
<feature type="compositionally biased region" description="Polar residues" evidence="1">
    <location>
        <begin position="70"/>
        <end position="87"/>
    </location>
</feature>
<dbReference type="Proteomes" id="UP001595075">
    <property type="component" value="Unassembled WGS sequence"/>
</dbReference>
<proteinExistence type="predicted"/>
<sequence>MGTIDSQSFQDASYNNTFNNESDKGLKASPTGPGLSLAGKSVAKEPSSVHTFTQQPLLTPPSALYPSAGNAKSSNPSINLEPSQPNSVLREDIAKSTTQKSTEEPVPLINHTMQRLLGVFKCAVGFGDWLSDDCLDVVSLVLNVPKHIPFFGAVLGKGYKPTDTVFKPFLNRN</sequence>
<evidence type="ECO:0000313" key="3">
    <source>
        <dbReference type="Proteomes" id="UP001595075"/>
    </source>
</evidence>
<evidence type="ECO:0000256" key="1">
    <source>
        <dbReference type="SAM" id="MobiDB-lite"/>
    </source>
</evidence>
<protein>
    <submittedName>
        <fullName evidence="2">Uncharacterized protein</fullName>
    </submittedName>
</protein>
<feature type="compositionally biased region" description="Polar residues" evidence="1">
    <location>
        <begin position="48"/>
        <end position="57"/>
    </location>
</feature>
<accession>A0ABR4CNM7</accession>
<evidence type="ECO:0000313" key="2">
    <source>
        <dbReference type="EMBL" id="KAL2071505.1"/>
    </source>
</evidence>
<organism evidence="2 3">
    <name type="scientific">Oculimacula yallundae</name>
    <dbReference type="NCBI Taxonomy" id="86028"/>
    <lineage>
        <taxon>Eukaryota</taxon>
        <taxon>Fungi</taxon>
        <taxon>Dikarya</taxon>
        <taxon>Ascomycota</taxon>
        <taxon>Pezizomycotina</taxon>
        <taxon>Leotiomycetes</taxon>
        <taxon>Helotiales</taxon>
        <taxon>Ploettnerulaceae</taxon>
        <taxon>Oculimacula</taxon>
    </lineage>
</organism>
<name>A0ABR4CNM7_9HELO</name>
<dbReference type="EMBL" id="JAZHXI010000005">
    <property type="protein sequence ID" value="KAL2071505.1"/>
    <property type="molecule type" value="Genomic_DNA"/>
</dbReference>
<reference evidence="2 3" key="1">
    <citation type="journal article" date="2024" name="Commun. Biol.">
        <title>Comparative genomic analysis of thermophilic fungi reveals convergent evolutionary adaptations and gene losses.</title>
        <authorList>
            <person name="Steindorff A.S."/>
            <person name="Aguilar-Pontes M.V."/>
            <person name="Robinson A.J."/>
            <person name="Andreopoulos B."/>
            <person name="LaButti K."/>
            <person name="Kuo A."/>
            <person name="Mondo S."/>
            <person name="Riley R."/>
            <person name="Otillar R."/>
            <person name="Haridas S."/>
            <person name="Lipzen A."/>
            <person name="Grimwood J."/>
            <person name="Schmutz J."/>
            <person name="Clum A."/>
            <person name="Reid I.D."/>
            <person name="Moisan M.C."/>
            <person name="Butler G."/>
            <person name="Nguyen T.T.M."/>
            <person name="Dewar K."/>
            <person name="Conant G."/>
            <person name="Drula E."/>
            <person name="Henrissat B."/>
            <person name="Hansel C."/>
            <person name="Singer S."/>
            <person name="Hutchinson M.I."/>
            <person name="de Vries R.P."/>
            <person name="Natvig D.O."/>
            <person name="Powell A.J."/>
            <person name="Tsang A."/>
            <person name="Grigoriev I.V."/>
        </authorList>
    </citation>
    <scope>NUCLEOTIDE SEQUENCE [LARGE SCALE GENOMIC DNA]</scope>
    <source>
        <strain evidence="2 3">CBS 494.80</strain>
    </source>
</reference>